<dbReference type="GO" id="GO:0003677">
    <property type="term" value="F:DNA binding"/>
    <property type="evidence" value="ECO:0007669"/>
    <property type="project" value="UniProtKB-KW"/>
</dbReference>
<dbReference type="PANTHER" id="PTHR30408:SF12">
    <property type="entry name" value="TYPE I RESTRICTION ENZYME MJAVIII SPECIFICITY SUBUNIT"/>
    <property type="match status" value="1"/>
</dbReference>
<dbReference type="Pfam" id="PF01420">
    <property type="entry name" value="Methylase_S"/>
    <property type="match status" value="1"/>
</dbReference>
<proteinExistence type="inferred from homology"/>
<dbReference type="EMBL" id="DS995259">
    <property type="protein sequence ID" value="EDZ40399.1"/>
    <property type="molecule type" value="Genomic_DNA"/>
</dbReference>
<dbReference type="InterPro" id="IPR052021">
    <property type="entry name" value="Type-I_RS_S_subunit"/>
</dbReference>
<reference evidence="5" key="1">
    <citation type="journal article" date="2004" name="Nature">
        <title>Community structure and metabolism through reconstruction of microbial genomes from the environment.</title>
        <authorList>
            <person name="Tyson G.W."/>
            <person name="Chapman J."/>
            <person name="Hugenholtz P."/>
            <person name="Allen E.E."/>
            <person name="Ram R.J."/>
            <person name="Richardson P.M."/>
            <person name="Solovyev V.V."/>
            <person name="Rubin E.M."/>
            <person name="Rokhsar D.S."/>
            <person name="Banfield J.F."/>
        </authorList>
    </citation>
    <scope>NUCLEOTIDE SEQUENCE [LARGE SCALE GENOMIC DNA]</scope>
</reference>
<evidence type="ECO:0000313" key="5">
    <source>
        <dbReference type="EMBL" id="EDZ40399.1"/>
    </source>
</evidence>
<dbReference type="InterPro" id="IPR044946">
    <property type="entry name" value="Restrct_endonuc_typeI_TRD_sf"/>
</dbReference>
<dbReference type="GO" id="GO:0009307">
    <property type="term" value="P:DNA restriction-modification system"/>
    <property type="evidence" value="ECO:0007669"/>
    <property type="project" value="UniProtKB-KW"/>
</dbReference>
<reference evidence="5" key="2">
    <citation type="journal article" date="2008" name="PLoS Biol.">
        <title>Population genomic analysis of strain variation in Leptospirillum group II bacteria involved in acid mine drainage formation.</title>
        <authorList>
            <person name="Simmons S.L."/>
            <person name="Dibartolo G."/>
            <person name="Denef V.J."/>
            <person name="Goltsman D.S."/>
            <person name="Thelen M.P."/>
            <person name="Banfield J.F."/>
        </authorList>
    </citation>
    <scope>NUCLEOTIDE SEQUENCE [LARGE SCALE GENOMIC DNA]</scope>
</reference>
<dbReference type="AlphaFoldDB" id="B6ALE5"/>
<dbReference type="InterPro" id="IPR000055">
    <property type="entry name" value="Restrct_endonuc_typeI_TRD"/>
</dbReference>
<evidence type="ECO:0000256" key="1">
    <source>
        <dbReference type="ARBA" id="ARBA00010923"/>
    </source>
</evidence>
<accession>B6ALE5</accession>
<evidence type="ECO:0000259" key="4">
    <source>
        <dbReference type="Pfam" id="PF01420"/>
    </source>
</evidence>
<name>B6ALE5_9BACT</name>
<protein>
    <submittedName>
        <fullName evidence="5">Putative Type I Restriction modification system, S subunit</fullName>
    </submittedName>
</protein>
<keyword evidence="3" id="KW-0238">DNA-binding</keyword>
<comment type="similarity">
    <text evidence="1">Belongs to the type-I restriction system S methylase family.</text>
</comment>
<gene>
    <name evidence="5" type="ORF">CGL2_11346178</name>
</gene>
<dbReference type="PANTHER" id="PTHR30408">
    <property type="entry name" value="TYPE-1 RESTRICTION ENZYME ECOKI SPECIFICITY PROTEIN"/>
    <property type="match status" value="1"/>
</dbReference>
<evidence type="ECO:0000256" key="2">
    <source>
        <dbReference type="ARBA" id="ARBA00022747"/>
    </source>
</evidence>
<sequence length="360" mass="41089">MRWPAVPLREIAPPKASTQPFPDSFVWHLSLEQIEGDTGAVLAKNYDYSGNVGSSTFYFDTGNVLYSKLRPYLNKVVVPDEPGIATTELIPLRPDPKVLNPRYLAFYLRSPNFVKQASHHVAGTKMPRVVMDWFWKHKIPLPPLSEQKRIVEILDEADRIRRSRREANQKAERIIPALFLKMFGDPVSNPKGWPTKLFADIFRDTTAGNKKLQSKQFLEFGRIAVVDQGQSQIAGYTDDVALAYKGTFPVIVFGDHTRIFKFVDHPFVLGADGVRVLITKPRYNPLFAYWHCQLLNMPIAGYSRHFKFLKEKFFICPDKGLQDRFANFASIVTSQISVFENAADRVERLFSVMLDRAFSG</sequence>
<keyword evidence="2" id="KW-0680">Restriction system</keyword>
<organism evidence="5">
    <name type="scientific">Leptospirillum sp. Group II '5-way CG'</name>
    <dbReference type="NCBI Taxonomy" id="419541"/>
    <lineage>
        <taxon>Bacteria</taxon>
        <taxon>Pseudomonadati</taxon>
        <taxon>Nitrospirota</taxon>
        <taxon>Nitrospiria</taxon>
        <taxon>Nitrospirales</taxon>
        <taxon>Nitrospiraceae</taxon>
        <taxon>Leptospirillum</taxon>
    </lineage>
</organism>
<evidence type="ECO:0000256" key="3">
    <source>
        <dbReference type="ARBA" id="ARBA00023125"/>
    </source>
</evidence>
<dbReference type="Gene3D" id="3.90.220.20">
    <property type="entry name" value="DNA methylase specificity domains"/>
    <property type="match status" value="2"/>
</dbReference>
<feature type="domain" description="Type I restriction modification DNA specificity" evidence="4">
    <location>
        <begin position="53"/>
        <end position="163"/>
    </location>
</feature>
<dbReference type="SUPFAM" id="SSF116734">
    <property type="entry name" value="DNA methylase specificity domain"/>
    <property type="match status" value="2"/>
</dbReference>